<evidence type="ECO:0000256" key="1">
    <source>
        <dbReference type="ARBA" id="ARBA00023002"/>
    </source>
</evidence>
<keyword evidence="5" id="KW-1185">Reference proteome</keyword>
<sequence>MSDTVTSPFVSPPSTILVTGANGYIASHTVSQLLSKGYKVIGTVRSSSKRKHVLSTHASHGQLSVIVVEDISRASCYMDAIAQLGGEAPSAILHLAAPFSYAVSSFESDLLIPAVKGSQAILEVAQKLGVKRVVHTNSFASIYDAALGPRPGYVYTEKDWSPLTYQDGINAPNAPTAYRAAKTVAEKSAWDFIKANQDKGGLSFDLVSLCPAMVFGPYVNAEAVPGSSSELGESVKIVWDVVTAGAGADVPLTKGPVWVDVVDVAVAHVRALEVEEAGGERYLLAAGVYCNQEIADSVRELGLGKELVPVGTPGKRESGAHFGVDAGKAERSLGIRWTTMEESMRGLVPQLLGIERK</sequence>
<dbReference type="Pfam" id="PF01370">
    <property type="entry name" value="Epimerase"/>
    <property type="match status" value="1"/>
</dbReference>
<dbReference type="PANTHER" id="PTHR10366">
    <property type="entry name" value="NAD DEPENDENT EPIMERASE/DEHYDRATASE"/>
    <property type="match status" value="1"/>
</dbReference>
<protein>
    <submittedName>
        <fullName evidence="4">NAD(P)-binding protein</fullName>
    </submittedName>
</protein>
<dbReference type="PANTHER" id="PTHR10366:SF564">
    <property type="entry name" value="STEROL-4-ALPHA-CARBOXYLATE 3-DEHYDROGENASE, DECARBOXYLATING"/>
    <property type="match status" value="1"/>
</dbReference>
<evidence type="ECO:0000313" key="5">
    <source>
        <dbReference type="Proteomes" id="UP000799428"/>
    </source>
</evidence>
<dbReference type="Proteomes" id="UP000799428">
    <property type="component" value="Unassembled WGS sequence"/>
</dbReference>
<dbReference type="EMBL" id="MU005785">
    <property type="protein sequence ID" value="KAF2703770.1"/>
    <property type="molecule type" value="Genomic_DNA"/>
</dbReference>
<reference evidence="4" key="1">
    <citation type="journal article" date="2020" name="Stud. Mycol.">
        <title>101 Dothideomycetes genomes: a test case for predicting lifestyles and emergence of pathogens.</title>
        <authorList>
            <person name="Haridas S."/>
            <person name="Albert R."/>
            <person name="Binder M."/>
            <person name="Bloem J."/>
            <person name="Labutti K."/>
            <person name="Salamov A."/>
            <person name="Andreopoulos B."/>
            <person name="Baker S."/>
            <person name="Barry K."/>
            <person name="Bills G."/>
            <person name="Bluhm B."/>
            <person name="Cannon C."/>
            <person name="Castanera R."/>
            <person name="Culley D."/>
            <person name="Daum C."/>
            <person name="Ezra D."/>
            <person name="Gonzalez J."/>
            <person name="Henrissat B."/>
            <person name="Kuo A."/>
            <person name="Liang C."/>
            <person name="Lipzen A."/>
            <person name="Lutzoni F."/>
            <person name="Magnuson J."/>
            <person name="Mondo S."/>
            <person name="Nolan M."/>
            <person name="Ohm R."/>
            <person name="Pangilinan J."/>
            <person name="Park H.-J."/>
            <person name="Ramirez L."/>
            <person name="Alfaro M."/>
            <person name="Sun H."/>
            <person name="Tritt A."/>
            <person name="Yoshinaga Y."/>
            <person name="Zwiers L.-H."/>
            <person name="Turgeon B."/>
            <person name="Goodwin S."/>
            <person name="Spatafora J."/>
            <person name="Crous P."/>
            <person name="Grigoriev I."/>
        </authorList>
    </citation>
    <scope>NUCLEOTIDE SEQUENCE</scope>
    <source>
        <strain evidence="4">CBS 279.74</strain>
    </source>
</reference>
<keyword evidence="1" id="KW-0560">Oxidoreductase</keyword>
<dbReference type="OrthoDB" id="2735536at2759"/>
<dbReference type="AlphaFoldDB" id="A0A6G1JTE4"/>
<dbReference type="InterPro" id="IPR001509">
    <property type="entry name" value="Epimerase_deHydtase"/>
</dbReference>
<evidence type="ECO:0000259" key="3">
    <source>
        <dbReference type="Pfam" id="PF01370"/>
    </source>
</evidence>
<dbReference type="Gene3D" id="3.40.50.720">
    <property type="entry name" value="NAD(P)-binding Rossmann-like Domain"/>
    <property type="match status" value="1"/>
</dbReference>
<organism evidence="4 5">
    <name type="scientific">Pleomassaria siparia CBS 279.74</name>
    <dbReference type="NCBI Taxonomy" id="1314801"/>
    <lineage>
        <taxon>Eukaryota</taxon>
        <taxon>Fungi</taxon>
        <taxon>Dikarya</taxon>
        <taxon>Ascomycota</taxon>
        <taxon>Pezizomycotina</taxon>
        <taxon>Dothideomycetes</taxon>
        <taxon>Pleosporomycetidae</taxon>
        <taxon>Pleosporales</taxon>
        <taxon>Pleomassariaceae</taxon>
        <taxon>Pleomassaria</taxon>
    </lineage>
</organism>
<gene>
    <name evidence="4" type="ORF">K504DRAFT_507677</name>
</gene>
<dbReference type="InterPro" id="IPR050425">
    <property type="entry name" value="NAD(P)_dehydrat-like"/>
</dbReference>
<dbReference type="InterPro" id="IPR036291">
    <property type="entry name" value="NAD(P)-bd_dom_sf"/>
</dbReference>
<comment type="similarity">
    <text evidence="2">Belongs to the NAD(P)-dependent epimerase/dehydratase family. Dihydroflavonol-4-reductase subfamily.</text>
</comment>
<evidence type="ECO:0000256" key="2">
    <source>
        <dbReference type="ARBA" id="ARBA00023445"/>
    </source>
</evidence>
<name>A0A6G1JTE4_9PLEO</name>
<evidence type="ECO:0000313" key="4">
    <source>
        <dbReference type="EMBL" id="KAF2703770.1"/>
    </source>
</evidence>
<feature type="domain" description="NAD-dependent epimerase/dehydratase" evidence="3">
    <location>
        <begin position="16"/>
        <end position="282"/>
    </location>
</feature>
<dbReference type="SUPFAM" id="SSF51735">
    <property type="entry name" value="NAD(P)-binding Rossmann-fold domains"/>
    <property type="match status" value="1"/>
</dbReference>
<accession>A0A6G1JTE4</accession>
<dbReference type="GO" id="GO:0016616">
    <property type="term" value="F:oxidoreductase activity, acting on the CH-OH group of donors, NAD or NADP as acceptor"/>
    <property type="evidence" value="ECO:0007669"/>
    <property type="project" value="TreeGrafter"/>
</dbReference>
<proteinExistence type="inferred from homology"/>